<accession>X1T9Z6</accession>
<name>X1T9Z6_9ZZZZ</name>
<dbReference type="SUPFAM" id="SSF53335">
    <property type="entry name" value="S-adenosyl-L-methionine-dependent methyltransferases"/>
    <property type="match status" value="1"/>
</dbReference>
<sequence>MLSEYVEKVLKIREECPRQSMAVREYALVYMVAETVKPRRILEAGTGYGFSTHVLHKACPTAEIDSIDNLSDRLGEEWGKYVRGVRNVHLICGDSKDIIPRLVQERDYGLALLDDGHSEEIVFKNVVDCT</sequence>
<protein>
    <recommendedName>
        <fullName evidence="2">Methyltransferase domain-containing protein</fullName>
    </recommendedName>
</protein>
<feature type="non-terminal residue" evidence="1">
    <location>
        <position position="130"/>
    </location>
</feature>
<evidence type="ECO:0008006" key="2">
    <source>
        <dbReference type="Google" id="ProtNLM"/>
    </source>
</evidence>
<evidence type="ECO:0000313" key="1">
    <source>
        <dbReference type="EMBL" id="GAI84370.1"/>
    </source>
</evidence>
<reference evidence="1" key="1">
    <citation type="journal article" date="2014" name="Front. Microbiol.">
        <title>High frequency of phylogenetically diverse reductive dehalogenase-homologous genes in deep subseafloor sedimentary metagenomes.</title>
        <authorList>
            <person name="Kawai M."/>
            <person name="Futagami T."/>
            <person name="Toyoda A."/>
            <person name="Takaki Y."/>
            <person name="Nishi S."/>
            <person name="Hori S."/>
            <person name="Arai W."/>
            <person name="Tsubouchi T."/>
            <person name="Morono Y."/>
            <person name="Uchiyama I."/>
            <person name="Ito T."/>
            <person name="Fujiyama A."/>
            <person name="Inagaki F."/>
            <person name="Takami H."/>
        </authorList>
    </citation>
    <scope>NUCLEOTIDE SEQUENCE</scope>
    <source>
        <strain evidence="1">Expedition CK06-06</strain>
    </source>
</reference>
<comment type="caution">
    <text evidence="1">The sequence shown here is derived from an EMBL/GenBank/DDBJ whole genome shotgun (WGS) entry which is preliminary data.</text>
</comment>
<dbReference type="EMBL" id="BARW01005907">
    <property type="protein sequence ID" value="GAI84370.1"/>
    <property type="molecule type" value="Genomic_DNA"/>
</dbReference>
<organism evidence="1">
    <name type="scientific">marine sediment metagenome</name>
    <dbReference type="NCBI Taxonomy" id="412755"/>
    <lineage>
        <taxon>unclassified sequences</taxon>
        <taxon>metagenomes</taxon>
        <taxon>ecological metagenomes</taxon>
    </lineage>
</organism>
<gene>
    <name evidence="1" type="ORF">S12H4_12422</name>
</gene>
<dbReference type="InterPro" id="IPR029063">
    <property type="entry name" value="SAM-dependent_MTases_sf"/>
</dbReference>
<proteinExistence type="predicted"/>
<dbReference type="AlphaFoldDB" id="X1T9Z6"/>
<dbReference type="Gene3D" id="3.40.50.150">
    <property type="entry name" value="Vaccinia Virus protein VP39"/>
    <property type="match status" value="1"/>
</dbReference>